<feature type="region of interest" description="Disordered" evidence="1">
    <location>
        <begin position="17"/>
        <end position="62"/>
    </location>
</feature>
<dbReference type="Proteomes" id="UP000076858">
    <property type="component" value="Unassembled WGS sequence"/>
</dbReference>
<evidence type="ECO:0000256" key="2">
    <source>
        <dbReference type="SAM" id="SignalP"/>
    </source>
</evidence>
<name>A0A164YJT6_9CRUS</name>
<evidence type="ECO:0000256" key="1">
    <source>
        <dbReference type="SAM" id="MobiDB-lite"/>
    </source>
</evidence>
<reference evidence="3 4" key="1">
    <citation type="submission" date="2016-03" db="EMBL/GenBank/DDBJ databases">
        <title>EvidentialGene: Evidence-directed Construction of Genes on Genomes.</title>
        <authorList>
            <person name="Gilbert D.G."/>
            <person name="Choi J.-H."/>
            <person name="Mockaitis K."/>
            <person name="Colbourne J."/>
            <person name="Pfrender M."/>
        </authorList>
    </citation>
    <scope>NUCLEOTIDE SEQUENCE [LARGE SCALE GENOMIC DNA]</scope>
    <source>
        <strain evidence="3 4">Xinb3</strain>
        <tissue evidence="3">Complete organism</tissue>
    </source>
</reference>
<comment type="caution">
    <text evidence="3">The sequence shown here is derived from an EMBL/GenBank/DDBJ whole genome shotgun (WGS) entry which is preliminary data.</text>
</comment>
<evidence type="ECO:0000313" key="3">
    <source>
        <dbReference type="EMBL" id="KZS15325.1"/>
    </source>
</evidence>
<gene>
    <name evidence="3" type="ORF">APZ42_019135</name>
</gene>
<accession>A0A164YJT6</accession>
<sequence length="62" mass="6958">MCIFFFFLFFFCILGKQRPVDDGGGSRRSRWEKPKTEPATATSPPCDVAHKCGPDQTAFEGK</sequence>
<feature type="compositionally biased region" description="Basic and acidic residues" evidence="1">
    <location>
        <begin position="18"/>
        <end position="36"/>
    </location>
</feature>
<dbReference type="EMBL" id="LRGB01000892">
    <property type="protein sequence ID" value="KZS15325.1"/>
    <property type="molecule type" value="Genomic_DNA"/>
</dbReference>
<organism evidence="3 4">
    <name type="scientific">Daphnia magna</name>
    <dbReference type="NCBI Taxonomy" id="35525"/>
    <lineage>
        <taxon>Eukaryota</taxon>
        <taxon>Metazoa</taxon>
        <taxon>Ecdysozoa</taxon>
        <taxon>Arthropoda</taxon>
        <taxon>Crustacea</taxon>
        <taxon>Branchiopoda</taxon>
        <taxon>Diplostraca</taxon>
        <taxon>Cladocera</taxon>
        <taxon>Anomopoda</taxon>
        <taxon>Daphniidae</taxon>
        <taxon>Daphnia</taxon>
    </lineage>
</organism>
<proteinExistence type="predicted"/>
<evidence type="ECO:0000313" key="4">
    <source>
        <dbReference type="Proteomes" id="UP000076858"/>
    </source>
</evidence>
<keyword evidence="2" id="KW-0732">Signal</keyword>
<keyword evidence="4" id="KW-1185">Reference proteome</keyword>
<feature type="chain" id="PRO_5007854649" description="Secreted protein" evidence="2">
    <location>
        <begin position="18"/>
        <end position="62"/>
    </location>
</feature>
<evidence type="ECO:0008006" key="5">
    <source>
        <dbReference type="Google" id="ProtNLM"/>
    </source>
</evidence>
<feature type="signal peptide" evidence="2">
    <location>
        <begin position="1"/>
        <end position="17"/>
    </location>
</feature>
<dbReference type="AlphaFoldDB" id="A0A164YJT6"/>
<protein>
    <recommendedName>
        <fullName evidence="5">Secreted protein</fullName>
    </recommendedName>
</protein>